<keyword evidence="4 10" id="KW-0812">Transmembrane</keyword>
<evidence type="ECO:0000256" key="8">
    <source>
        <dbReference type="ARBA" id="ARBA00023209"/>
    </source>
</evidence>
<evidence type="ECO:0000256" key="4">
    <source>
        <dbReference type="ARBA" id="ARBA00022692"/>
    </source>
</evidence>
<dbReference type="EC" id="2.3.1.275" evidence="10"/>
<name>A0A1G2E2D6_9BACT</name>
<comment type="subcellular location">
    <subcellularLocation>
        <location evidence="10">Cell membrane</location>
        <topology evidence="10">Multi-pass membrane protein</topology>
    </subcellularLocation>
</comment>
<evidence type="ECO:0000256" key="2">
    <source>
        <dbReference type="ARBA" id="ARBA00022516"/>
    </source>
</evidence>
<keyword evidence="9 10" id="KW-1208">Phospholipid metabolism</keyword>
<dbReference type="Pfam" id="PF02660">
    <property type="entry name" value="G3P_acyltransf"/>
    <property type="match status" value="1"/>
</dbReference>
<comment type="pathway">
    <text evidence="10">Lipid metabolism; phospholipid metabolism.</text>
</comment>
<feature type="transmembrane region" description="Helical" evidence="10">
    <location>
        <begin position="58"/>
        <end position="82"/>
    </location>
</feature>
<evidence type="ECO:0000256" key="1">
    <source>
        <dbReference type="ARBA" id="ARBA00022475"/>
    </source>
</evidence>
<evidence type="ECO:0000313" key="11">
    <source>
        <dbReference type="EMBL" id="OGZ19849.1"/>
    </source>
</evidence>
<keyword evidence="8 10" id="KW-0594">Phospholipid biosynthesis</keyword>
<proteinExistence type="inferred from homology"/>
<dbReference type="InterPro" id="IPR003811">
    <property type="entry name" value="G3P_acylTferase_PlsY"/>
</dbReference>
<evidence type="ECO:0000313" key="12">
    <source>
        <dbReference type="Proteomes" id="UP000178721"/>
    </source>
</evidence>
<dbReference type="UniPathway" id="UPA00085"/>
<dbReference type="AlphaFoldDB" id="A0A1G2E2D6"/>
<dbReference type="SMART" id="SM01207">
    <property type="entry name" value="G3P_acyltransf"/>
    <property type="match status" value="1"/>
</dbReference>
<feature type="transmembrane region" description="Helical" evidence="10">
    <location>
        <begin position="119"/>
        <end position="143"/>
    </location>
</feature>
<dbReference type="PANTHER" id="PTHR30309">
    <property type="entry name" value="INNER MEMBRANE PROTEIN YGIH"/>
    <property type="match status" value="1"/>
</dbReference>
<comment type="catalytic activity">
    <reaction evidence="10">
        <text>an acyl phosphate + sn-glycerol 3-phosphate = a 1-acyl-sn-glycero-3-phosphate + phosphate</text>
        <dbReference type="Rhea" id="RHEA:34075"/>
        <dbReference type="ChEBI" id="CHEBI:43474"/>
        <dbReference type="ChEBI" id="CHEBI:57597"/>
        <dbReference type="ChEBI" id="CHEBI:57970"/>
        <dbReference type="ChEBI" id="CHEBI:59918"/>
        <dbReference type="EC" id="2.3.1.275"/>
    </reaction>
</comment>
<comment type="function">
    <text evidence="10">Catalyzes the transfer of an acyl group from acyl-phosphate (acyl-PO(4)) to glycerol-3-phosphate (G3P) to form lysophosphatidic acid (LPA). This enzyme utilizes acyl-phosphate as fatty acyl donor, but not acyl-CoA or acyl-ACP.</text>
</comment>
<dbReference type="Proteomes" id="UP000178721">
    <property type="component" value="Unassembled WGS sequence"/>
</dbReference>
<keyword evidence="3 10" id="KW-0808">Transferase</keyword>
<comment type="subunit">
    <text evidence="10">Probably interacts with PlsX.</text>
</comment>
<keyword evidence="1 10" id="KW-1003">Cell membrane</keyword>
<sequence length="226" mass="25268">MNIMLVLGYIFVFISYFIGSWPVGRSMAKFFDDVEIQNIGSGKSGATNVMRTTDDRMLGAVVFLIDAGIKGTFWMFAMYIIFGMIFHTYAWIIYACFAAVLLGHIFPALTKFKTSGAGVAILIGGLMSLVPGLAYALAVAAWLTTFYFSKGIKFICNIAAVSTLLLVGLLFNFSWPFLGFAVFATALTLFAHRQNFDRWCRGQEEKRSWGDLWKSILKLQGMFKKK</sequence>
<feature type="transmembrane region" description="Helical" evidence="10">
    <location>
        <begin position="88"/>
        <end position="107"/>
    </location>
</feature>
<accession>A0A1G2E2D6</accession>
<feature type="transmembrane region" description="Helical" evidence="10">
    <location>
        <begin position="6"/>
        <end position="24"/>
    </location>
</feature>
<protein>
    <recommendedName>
        <fullName evidence="10">Glycerol-3-phosphate acyltransferase</fullName>
    </recommendedName>
    <alternativeName>
        <fullName evidence="10">Acyl-PO4 G3P acyltransferase</fullName>
    </alternativeName>
    <alternativeName>
        <fullName evidence="10">Acyl-phosphate--glycerol-3-phosphate acyltransferase</fullName>
    </alternativeName>
    <alternativeName>
        <fullName evidence="10">G3P acyltransferase</fullName>
        <shortName evidence="10">GPAT</shortName>
        <ecNumber evidence="10">2.3.1.275</ecNumber>
    </alternativeName>
    <alternativeName>
        <fullName evidence="10">Lysophosphatidic acid synthase</fullName>
        <shortName evidence="10">LPA synthase</shortName>
    </alternativeName>
</protein>
<evidence type="ECO:0000256" key="5">
    <source>
        <dbReference type="ARBA" id="ARBA00022989"/>
    </source>
</evidence>
<evidence type="ECO:0000256" key="3">
    <source>
        <dbReference type="ARBA" id="ARBA00022679"/>
    </source>
</evidence>
<dbReference type="GO" id="GO:0008654">
    <property type="term" value="P:phospholipid biosynthetic process"/>
    <property type="evidence" value="ECO:0007669"/>
    <property type="project" value="UniProtKB-UniRule"/>
</dbReference>
<dbReference type="HAMAP" id="MF_01043">
    <property type="entry name" value="PlsY"/>
    <property type="match status" value="1"/>
</dbReference>
<comment type="caution">
    <text evidence="11">The sequence shown here is derived from an EMBL/GenBank/DDBJ whole genome shotgun (WGS) entry which is preliminary data.</text>
</comment>
<keyword evidence="5 10" id="KW-1133">Transmembrane helix</keyword>
<reference evidence="11 12" key="1">
    <citation type="journal article" date="2016" name="Nat. Commun.">
        <title>Thousands of microbial genomes shed light on interconnected biogeochemical processes in an aquifer system.</title>
        <authorList>
            <person name="Anantharaman K."/>
            <person name="Brown C.T."/>
            <person name="Hug L.A."/>
            <person name="Sharon I."/>
            <person name="Castelle C.J."/>
            <person name="Probst A.J."/>
            <person name="Thomas B.C."/>
            <person name="Singh A."/>
            <person name="Wilkins M.J."/>
            <person name="Karaoz U."/>
            <person name="Brodie E.L."/>
            <person name="Williams K.H."/>
            <person name="Hubbard S.S."/>
            <person name="Banfield J.F."/>
        </authorList>
    </citation>
    <scope>NUCLEOTIDE SEQUENCE [LARGE SCALE GENOMIC DNA]</scope>
</reference>
<evidence type="ECO:0000256" key="7">
    <source>
        <dbReference type="ARBA" id="ARBA00023136"/>
    </source>
</evidence>
<keyword evidence="7 10" id="KW-0472">Membrane</keyword>
<dbReference type="GO" id="GO:0005886">
    <property type="term" value="C:plasma membrane"/>
    <property type="evidence" value="ECO:0007669"/>
    <property type="project" value="UniProtKB-SubCell"/>
</dbReference>
<organism evidence="11 12">
    <name type="scientific">Candidatus Nealsonbacteria bacterium RIFCSPHIGHO2_01_FULL_43_31</name>
    <dbReference type="NCBI Taxonomy" id="1801665"/>
    <lineage>
        <taxon>Bacteria</taxon>
        <taxon>Candidatus Nealsoniibacteriota</taxon>
    </lineage>
</organism>
<keyword evidence="6 10" id="KW-0443">Lipid metabolism</keyword>
<gene>
    <name evidence="10" type="primary">plsY</name>
    <name evidence="11" type="ORF">A2654_01085</name>
</gene>
<evidence type="ECO:0000256" key="9">
    <source>
        <dbReference type="ARBA" id="ARBA00023264"/>
    </source>
</evidence>
<keyword evidence="2 10" id="KW-0444">Lipid biosynthesis</keyword>
<dbReference type="EMBL" id="MHMA01000033">
    <property type="protein sequence ID" value="OGZ19849.1"/>
    <property type="molecule type" value="Genomic_DNA"/>
</dbReference>
<comment type="similarity">
    <text evidence="10">Belongs to the PlsY family.</text>
</comment>
<evidence type="ECO:0000256" key="10">
    <source>
        <dbReference type="HAMAP-Rule" id="MF_01043"/>
    </source>
</evidence>
<feature type="transmembrane region" description="Helical" evidence="10">
    <location>
        <begin position="163"/>
        <end position="191"/>
    </location>
</feature>
<evidence type="ECO:0000256" key="6">
    <source>
        <dbReference type="ARBA" id="ARBA00023098"/>
    </source>
</evidence>
<dbReference type="PANTHER" id="PTHR30309:SF0">
    <property type="entry name" value="GLYCEROL-3-PHOSPHATE ACYLTRANSFERASE-RELATED"/>
    <property type="match status" value="1"/>
</dbReference>
<dbReference type="GO" id="GO:0043772">
    <property type="term" value="F:acyl-phosphate glycerol-3-phosphate acyltransferase activity"/>
    <property type="evidence" value="ECO:0007669"/>
    <property type="project" value="UniProtKB-UniRule"/>
</dbReference>